<feature type="region of interest" description="Disordered" evidence="9">
    <location>
        <begin position="1"/>
        <end position="88"/>
    </location>
</feature>
<comment type="caution">
    <text evidence="11">The sequence shown here is derived from an EMBL/GenBank/DDBJ whole genome shotgun (WGS) entry which is preliminary data.</text>
</comment>
<dbReference type="PANTHER" id="PTHR18034">
    <property type="entry name" value="CELL CYCLE CONTROL PROTEIN CWF22-RELATED"/>
    <property type="match status" value="1"/>
</dbReference>
<dbReference type="GO" id="GO:0071013">
    <property type="term" value="C:catalytic step 2 spliceosome"/>
    <property type="evidence" value="ECO:0007669"/>
    <property type="project" value="TreeGrafter"/>
</dbReference>
<evidence type="ECO:0000313" key="11">
    <source>
        <dbReference type="EMBL" id="EKG17063.1"/>
    </source>
</evidence>
<comment type="similarity">
    <text evidence="2">Belongs to the CWC22 family.</text>
</comment>
<proteinExistence type="inferred from homology"/>
<dbReference type="InterPro" id="IPR003890">
    <property type="entry name" value="MIF4G-like_typ-3"/>
</dbReference>
<evidence type="ECO:0000256" key="9">
    <source>
        <dbReference type="SAM" id="MobiDB-lite"/>
    </source>
</evidence>
<organism evidence="11 12">
    <name type="scientific">Macrophomina phaseolina (strain MS6)</name>
    <name type="common">Charcoal rot fungus</name>
    <dbReference type="NCBI Taxonomy" id="1126212"/>
    <lineage>
        <taxon>Eukaryota</taxon>
        <taxon>Fungi</taxon>
        <taxon>Dikarya</taxon>
        <taxon>Ascomycota</taxon>
        <taxon>Pezizomycotina</taxon>
        <taxon>Dothideomycetes</taxon>
        <taxon>Dothideomycetes incertae sedis</taxon>
        <taxon>Botryosphaeriales</taxon>
        <taxon>Botryosphaeriaceae</taxon>
        <taxon>Macrophomina</taxon>
    </lineage>
</organism>
<name>K2RQT7_MACPH</name>
<feature type="compositionally biased region" description="Basic and acidic residues" evidence="9">
    <location>
        <begin position="79"/>
        <end position="88"/>
    </location>
</feature>
<dbReference type="AlphaFoldDB" id="K2RQT7"/>
<dbReference type="Pfam" id="PF02854">
    <property type="entry name" value="MIF4G"/>
    <property type="match status" value="1"/>
</dbReference>
<dbReference type="SMART" id="SM00544">
    <property type="entry name" value="MA3"/>
    <property type="match status" value="1"/>
</dbReference>
<dbReference type="FunFam" id="1.25.40.180:FF:000004">
    <property type="entry name" value="pre-mRNA-splicing factor CWC22 homolog"/>
    <property type="match status" value="1"/>
</dbReference>
<dbReference type="InterPro" id="IPR016024">
    <property type="entry name" value="ARM-type_fold"/>
</dbReference>
<dbReference type="SMART" id="SM00543">
    <property type="entry name" value="MIF4G"/>
    <property type="match status" value="1"/>
</dbReference>
<dbReference type="STRING" id="1126212.K2RQT7"/>
<feature type="domain" description="MI" evidence="10">
    <location>
        <begin position="419"/>
        <end position="535"/>
    </location>
</feature>
<evidence type="ECO:0000256" key="8">
    <source>
        <dbReference type="ARBA" id="ARBA00069506"/>
    </source>
</evidence>
<keyword evidence="6" id="KW-0539">Nucleus</keyword>
<comment type="subcellular location">
    <subcellularLocation>
        <location evidence="1">Nucleus</location>
    </subcellularLocation>
</comment>
<evidence type="ECO:0000313" key="12">
    <source>
        <dbReference type="Proteomes" id="UP000007129"/>
    </source>
</evidence>
<evidence type="ECO:0000256" key="4">
    <source>
        <dbReference type="ARBA" id="ARBA00022728"/>
    </source>
</evidence>
<dbReference type="GO" id="GO:0003723">
    <property type="term" value="F:RNA binding"/>
    <property type="evidence" value="ECO:0007669"/>
    <property type="project" value="InterPro"/>
</dbReference>
<feature type="compositionally biased region" description="Basic residues" evidence="9">
    <location>
        <begin position="19"/>
        <end position="43"/>
    </location>
</feature>
<dbReference type="eggNOG" id="KOG2140">
    <property type="taxonomic scope" value="Eukaryota"/>
</dbReference>
<dbReference type="InterPro" id="IPR003891">
    <property type="entry name" value="Initiation_fac_eIF4g_MI"/>
</dbReference>
<dbReference type="Gene3D" id="1.25.40.180">
    <property type="match status" value="1"/>
</dbReference>
<evidence type="ECO:0000256" key="2">
    <source>
        <dbReference type="ARBA" id="ARBA00006856"/>
    </source>
</evidence>
<evidence type="ECO:0000256" key="3">
    <source>
        <dbReference type="ARBA" id="ARBA00022664"/>
    </source>
</evidence>
<dbReference type="GO" id="GO:0000398">
    <property type="term" value="P:mRNA splicing, via spliceosome"/>
    <property type="evidence" value="ECO:0007669"/>
    <property type="project" value="TreeGrafter"/>
</dbReference>
<dbReference type="Proteomes" id="UP000007129">
    <property type="component" value="Unassembled WGS sequence"/>
</dbReference>
<dbReference type="EMBL" id="AHHD01000257">
    <property type="protein sequence ID" value="EKG17063.1"/>
    <property type="molecule type" value="Genomic_DNA"/>
</dbReference>
<evidence type="ECO:0000259" key="10">
    <source>
        <dbReference type="PROSITE" id="PS51366"/>
    </source>
</evidence>
<dbReference type="PANTHER" id="PTHR18034:SF3">
    <property type="entry name" value="PRE-MRNA-SPLICING FACTOR CWC22 HOMOLOG"/>
    <property type="match status" value="1"/>
</dbReference>
<evidence type="ECO:0000256" key="7">
    <source>
        <dbReference type="ARBA" id="ARBA00040804"/>
    </source>
</evidence>
<sequence>MSMEIESAVRIPSPEPERPRKRSPPSRSPSPRRYRSPPRHRSRTISPDQRDDDRARDRDRDRQRDLEFRARQPSPPKPATEEQKQAAAKAEYEKLLNMRSGGTYIPPARLRALQAQITDKTSKEYQRMAWEALKKSINGLINKVNVSNIKYIVPELFNENLIRGRGLFCRSIMKAQAASLPFTPIYAAMAAIVNTKLPQVGELLVTRLVVQFRKAFKRNDKAVCLSSTTFLAHLVNQQVVHETLAAQILLLLLHRPTDDSVEIAVGLTREVGQHLEEMSQPIALAVFDQFRNILHEADIDKRTQYMVEVLFQVRKDKYKDNPAIRDELDLVEEEDQITHKIGLDDEDLEVQDGLNIFKFDSEWQEHEDAYKQLKAEILGEAEGSDDDEEDEEDDSSEDEDDKADRELEIKDQTNTDLVNLRRTIYLTIKSSGGFEECCHKLMKINLPAGYESELPSMIIECASQERTYDKFYGLIGERFAKLNRLWRDLFEESFMKYYNTIHRYETNRLRIIAQFFGHLLSSDAIGWHVLSVVRLNENDTTSSSRIFIKILFEDLAQAMSMKKLAERMRDDMLQPSLDGIFPKDESRNTRFAINFFTAIGMGVLTEDMREECLFILQLLKLQLTVEIILSIKVSVEDAETKR</sequence>
<keyword evidence="4" id="KW-0747">Spliceosome</keyword>
<feature type="compositionally biased region" description="Basic and acidic residues" evidence="9">
    <location>
        <begin position="48"/>
        <end position="70"/>
    </location>
</feature>
<dbReference type="InParanoid" id="K2RQT7"/>
<evidence type="ECO:0000256" key="1">
    <source>
        <dbReference type="ARBA" id="ARBA00004123"/>
    </source>
</evidence>
<dbReference type="OrthoDB" id="3938623at2759"/>
<keyword evidence="5" id="KW-0508">mRNA splicing</keyword>
<feature type="region of interest" description="Disordered" evidence="9">
    <location>
        <begin position="380"/>
        <end position="409"/>
    </location>
</feature>
<dbReference type="HOGENOM" id="CLU_006308_3_2_1"/>
<protein>
    <recommendedName>
        <fullName evidence="7">Pre-mRNA-splicing factor CWC22</fullName>
    </recommendedName>
    <alternativeName>
        <fullName evidence="8">Pre-mRNA-splicing factor cwc22</fullName>
    </alternativeName>
</protein>
<evidence type="ECO:0000256" key="5">
    <source>
        <dbReference type="ARBA" id="ARBA00023187"/>
    </source>
</evidence>
<feature type="compositionally biased region" description="Acidic residues" evidence="9">
    <location>
        <begin position="382"/>
        <end position="401"/>
    </location>
</feature>
<dbReference type="SUPFAM" id="SSF48371">
    <property type="entry name" value="ARM repeat"/>
    <property type="match status" value="1"/>
</dbReference>
<reference evidence="11 12" key="1">
    <citation type="journal article" date="2012" name="BMC Genomics">
        <title>Tools to kill: Genome of one of the most destructive plant pathogenic fungi Macrophomina phaseolina.</title>
        <authorList>
            <person name="Islam M.S."/>
            <person name="Haque M.S."/>
            <person name="Islam M.M."/>
            <person name="Emdad E.M."/>
            <person name="Halim A."/>
            <person name="Hossen Q.M.M."/>
            <person name="Hossain M.Z."/>
            <person name="Ahmed B."/>
            <person name="Rahim S."/>
            <person name="Rahman M.S."/>
            <person name="Alam M.M."/>
            <person name="Hou S."/>
            <person name="Wan X."/>
            <person name="Saito J.A."/>
            <person name="Alam M."/>
        </authorList>
    </citation>
    <scope>NUCLEOTIDE SEQUENCE [LARGE SCALE GENOMIC DNA]</scope>
    <source>
        <strain evidence="11 12">MS6</strain>
    </source>
</reference>
<keyword evidence="3" id="KW-0507">mRNA processing</keyword>
<dbReference type="VEuPathDB" id="FungiDB:MPH_05753"/>
<dbReference type="Pfam" id="PF02847">
    <property type="entry name" value="MA3"/>
    <property type="match status" value="1"/>
</dbReference>
<dbReference type="InterPro" id="IPR050781">
    <property type="entry name" value="CWC22_splicing_factor"/>
</dbReference>
<gene>
    <name evidence="11" type="ORF">MPH_05753</name>
</gene>
<accession>K2RQT7</accession>
<dbReference type="PROSITE" id="PS51366">
    <property type="entry name" value="MI"/>
    <property type="match status" value="1"/>
</dbReference>
<dbReference type="FunCoup" id="K2RQT7">
    <property type="interactions" value="855"/>
</dbReference>
<evidence type="ECO:0000256" key="6">
    <source>
        <dbReference type="ARBA" id="ARBA00023242"/>
    </source>
</evidence>